<gene>
    <name evidence="6" type="ORF">PFISCL1PPCAC_17737</name>
    <name evidence="7" type="ORF">PFISCL1PPCAC_18222</name>
</gene>
<protein>
    <recommendedName>
        <fullName evidence="5">C3H1-type domain-containing protein</fullName>
    </recommendedName>
</protein>
<dbReference type="Gene3D" id="4.10.1000.10">
    <property type="entry name" value="Zinc finger, CCCH-type"/>
    <property type="match status" value="1"/>
</dbReference>
<reference evidence="6" key="1">
    <citation type="submission" date="2023-10" db="EMBL/GenBank/DDBJ databases">
        <title>Genome assembly of Pristionchus species.</title>
        <authorList>
            <person name="Yoshida K."/>
            <person name="Sommer R.J."/>
        </authorList>
    </citation>
    <scope>NUCLEOTIDE SEQUENCE</scope>
    <source>
        <strain evidence="6">RS5133</strain>
    </source>
</reference>
<dbReference type="PROSITE" id="PS50103">
    <property type="entry name" value="ZF_C3H1"/>
    <property type="match status" value="1"/>
</dbReference>
<evidence type="ECO:0000313" key="7">
    <source>
        <dbReference type="EMBL" id="GMT26925.1"/>
    </source>
</evidence>
<dbReference type="EMBL" id="BTSY01000005">
    <property type="protein sequence ID" value="GMT26925.1"/>
    <property type="molecule type" value="Genomic_DNA"/>
</dbReference>
<evidence type="ECO:0000313" key="8">
    <source>
        <dbReference type="Proteomes" id="UP001432322"/>
    </source>
</evidence>
<evidence type="ECO:0000259" key="5">
    <source>
        <dbReference type="PROSITE" id="PS50103"/>
    </source>
</evidence>
<evidence type="ECO:0000256" key="3">
    <source>
        <dbReference type="ARBA" id="ARBA00022833"/>
    </source>
</evidence>
<accession>A0AAV5W729</accession>
<dbReference type="GO" id="GO:0008270">
    <property type="term" value="F:zinc ion binding"/>
    <property type="evidence" value="ECO:0007669"/>
    <property type="project" value="UniProtKB-KW"/>
</dbReference>
<keyword evidence="8" id="KW-1185">Reference proteome</keyword>
<name>A0AAV5W729_9BILA</name>
<evidence type="ECO:0000256" key="2">
    <source>
        <dbReference type="ARBA" id="ARBA00022771"/>
    </source>
</evidence>
<dbReference type="Pfam" id="PF00642">
    <property type="entry name" value="zf-CCCH"/>
    <property type="match status" value="1"/>
</dbReference>
<dbReference type="InterPro" id="IPR000571">
    <property type="entry name" value="Znf_CCCH"/>
</dbReference>
<dbReference type="InterPro" id="IPR036855">
    <property type="entry name" value="Znf_CCCH_sf"/>
</dbReference>
<dbReference type="SUPFAM" id="SSF90229">
    <property type="entry name" value="CCCH zinc finger"/>
    <property type="match status" value="1"/>
</dbReference>
<feature type="domain" description="C3H1-type" evidence="5">
    <location>
        <begin position="4"/>
        <end position="32"/>
    </location>
</feature>
<dbReference type="AlphaFoldDB" id="A0AAV5W729"/>
<feature type="non-terminal residue" evidence="6">
    <location>
        <position position="112"/>
    </location>
</feature>
<keyword evidence="1 4" id="KW-0479">Metal-binding</keyword>
<feature type="zinc finger region" description="C3H1-type" evidence="4">
    <location>
        <begin position="4"/>
        <end position="32"/>
    </location>
</feature>
<comment type="caution">
    <text evidence="6">The sequence shown here is derived from an EMBL/GenBank/DDBJ whole genome shotgun (WGS) entry which is preliminary data.</text>
</comment>
<evidence type="ECO:0000256" key="4">
    <source>
        <dbReference type="PROSITE-ProRule" id="PRU00723"/>
    </source>
</evidence>
<organism evidence="6 8">
    <name type="scientific">Pristionchus fissidentatus</name>
    <dbReference type="NCBI Taxonomy" id="1538716"/>
    <lineage>
        <taxon>Eukaryota</taxon>
        <taxon>Metazoa</taxon>
        <taxon>Ecdysozoa</taxon>
        <taxon>Nematoda</taxon>
        <taxon>Chromadorea</taxon>
        <taxon>Rhabditida</taxon>
        <taxon>Rhabditina</taxon>
        <taxon>Diplogasteromorpha</taxon>
        <taxon>Diplogasteroidea</taxon>
        <taxon>Neodiplogasteridae</taxon>
        <taxon>Pristionchus</taxon>
    </lineage>
</organism>
<keyword evidence="2 4" id="KW-0863">Zinc-finger</keyword>
<evidence type="ECO:0000313" key="6">
    <source>
        <dbReference type="EMBL" id="GMT26440.1"/>
    </source>
</evidence>
<dbReference type="EMBL" id="BTSY01000005">
    <property type="protein sequence ID" value="GMT26440.1"/>
    <property type="molecule type" value="Genomic_DNA"/>
</dbReference>
<sequence>MPSNYKTRKYTQWLEKRSCPMGASCKFAHGNEDLRLPERPFRTISNPKCKTKICKAFEPGASGLYAYAERYGSAGKRIMGYCRLVDDRRDIKEQNEDVSSFHLFAPTLQLLH</sequence>
<evidence type="ECO:0000256" key="1">
    <source>
        <dbReference type="ARBA" id="ARBA00022723"/>
    </source>
</evidence>
<proteinExistence type="predicted"/>
<dbReference type="Proteomes" id="UP001432322">
    <property type="component" value="Unassembled WGS sequence"/>
</dbReference>
<keyword evidence="3 4" id="KW-0862">Zinc</keyword>